<dbReference type="Gene3D" id="1.10.260.40">
    <property type="entry name" value="lambda repressor-like DNA-binding domains"/>
    <property type="match status" value="1"/>
</dbReference>
<dbReference type="RefSeq" id="WP_171780288.1">
    <property type="nucleotide sequence ID" value="NZ_JABAGV010000012.1"/>
</dbReference>
<evidence type="ECO:0000259" key="2">
    <source>
        <dbReference type="PROSITE" id="PS50943"/>
    </source>
</evidence>
<name>A0AAW3W629_CLOBE</name>
<organism evidence="3 4">
    <name type="scientific">Clostridium beijerinckii</name>
    <name type="common">Clostridium MP</name>
    <dbReference type="NCBI Taxonomy" id="1520"/>
    <lineage>
        <taxon>Bacteria</taxon>
        <taxon>Bacillati</taxon>
        <taxon>Bacillota</taxon>
        <taxon>Clostridia</taxon>
        <taxon>Eubacteriales</taxon>
        <taxon>Clostridiaceae</taxon>
        <taxon>Clostridium</taxon>
    </lineage>
</organism>
<sequence>MTLGERLKTARKFRGLTQDALANKIGTSRGVITNIEHNKIEMPQSLIINALCDALKIDQEWLIKGIGQMESSESIKSSKVLSEIYSLAKELSNEEQLYILDVIKTYRNHFNPK</sequence>
<dbReference type="PROSITE" id="PS50943">
    <property type="entry name" value="HTH_CROC1"/>
    <property type="match status" value="1"/>
</dbReference>
<dbReference type="Proteomes" id="UP001194098">
    <property type="component" value="Unassembled WGS sequence"/>
</dbReference>
<dbReference type="InterPro" id="IPR001387">
    <property type="entry name" value="Cro/C1-type_HTH"/>
</dbReference>
<reference evidence="3" key="2">
    <citation type="journal article" date="2022" name="Nat. Biotechnol.">
        <title>Carbon-negative production of acetone and isopropanol by gas fermentation at industrial pilot scale.</title>
        <authorList>
            <person name="Liew F.E."/>
            <person name="Nogle R."/>
            <person name="Abdalla T."/>
            <person name="Rasor B.J."/>
            <person name="Canter C."/>
            <person name="Jensen R.O."/>
            <person name="Wang L."/>
            <person name="Strutz J."/>
            <person name="Chirania P."/>
            <person name="De Tissera S."/>
            <person name="Mueller A.P."/>
            <person name="Ruan Z."/>
            <person name="Gao A."/>
            <person name="Tran L."/>
            <person name="Engle N.L."/>
            <person name="Bromley J.C."/>
            <person name="Daniell J."/>
            <person name="Conrado R."/>
            <person name="Tschaplinski T.J."/>
            <person name="Giannone R.J."/>
            <person name="Hettich R.L."/>
            <person name="Karim A.S."/>
            <person name="Simpson S.D."/>
            <person name="Brown S.D."/>
            <person name="Leang C."/>
            <person name="Jewett M.C."/>
            <person name="Kopke M."/>
        </authorList>
    </citation>
    <scope>NUCLEOTIDE SEQUENCE</scope>
    <source>
        <strain evidence="3">DJ015</strain>
    </source>
</reference>
<dbReference type="CDD" id="cd00093">
    <property type="entry name" value="HTH_XRE"/>
    <property type="match status" value="1"/>
</dbReference>
<keyword evidence="1" id="KW-0238">DNA-binding</keyword>
<dbReference type="InterPro" id="IPR010982">
    <property type="entry name" value="Lambda_DNA-bd_dom_sf"/>
</dbReference>
<dbReference type="SUPFAM" id="SSF47413">
    <property type="entry name" value="lambda repressor-like DNA-binding domains"/>
    <property type="match status" value="1"/>
</dbReference>
<dbReference type="Pfam" id="PF12844">
    <property type="entry name" value="HTH_19"/>
    <property type="match status" value="1"/>
</dbReference>
<evidence type="ECO:0000256" key="1">
    <source>
        <dbReference type="ARBA" id="ARBA00023125"/>
    </source>
</evidence>
<protein>
    <submittedName>
        <fullName evidence="3">Helix-turn-helix transcriptional regulator</fullName>
    </submittedName>
</protein>
<feature type="domain" description="HTH cro/C1-type" evidence="2">
    <location>
        <begin position="7"/>
        <end position="62"/>
    </location>
</feature>
<evidence type="ECO:0000313" key="4">
    <source>
        <dbReference type="Proteomes" id="UP001194098"/>
    </source>
</evidence>
<gene>
    <name evidence="3" type="ORF">HGI39_06450</name>
</gene>
<reference evidence="3" key="1">
    <citation type="submission" date="2020-04" db="EMBL/GenBank/DDBJ databases">
        <authorList>
            <person name="Brown S."/>
        </authorList>
    </citation>
    <scope>NUCLEOTIDE SEQUENCE</scope>
    <source>
        <strain evidence="3">DJ015</strain>
    </source>
</reference>
<proteinExistence type="predicted"/>
<dbReference type="PANTHER" id="PTHR46558:SF11">
    <property type="entry name" value="HTH-TYPE TRANSCRIPTIONAL REGULATOR XRE"/>
    <property type="match status" value="1"/>
</dbReference>
<dbReference type="GO" id="GO:0003677">
    <property type="term" value="F:DNA binding"/>
    <property type="evidence" value="ECO:0007669"/>
    <property type="project" value="UniProtKB-KW"/>
</dbReference>
<dbReference type="PANTHER" id="PTHR46558">
    <property type="entry name" value="TRACRIPTIONAL REGULATORY PROTEIN-RELATED-RELATED"/>
    <property type="match status" value="1"/>
</dbReference>
<evidence type="ECO:0000313" key="3">
    <source>
        <dbReference type="EMBL" id="MBC2474356.1"/>
    </source>
</evidence>
<dbReference type="EMBL" id="JABAGV010000012">
    <property type="protein sequence ID" value="MBC2474356.1"/>
    <property type="molecule type" value="Genomic_DNA"/>
</dbReference>
<comment type="caution">
    <text evidence="3">The sequence shown here is derived from an EMBL/GenBank/DDBJ whole genome shotgun (WGS) entry which is preliminary data.</text>
</comment>
<dbReference type="SMART" id="SM00530">
    <property type="entry name" value="HTH_XRE"/>
    <property type="match status" value="1"/>
</dbReference>
<accession>A0AAW3W629</accession>
<dbReference type="AlphaFoldDB" id="A0AAW3W629"/>